<dbReference type="InterPro" id="IPR013113">
    <property type="entry name" value="SIP_FAD-bd"/>
</dbReference>
<dbReference type="InterPro" id="IPR039261">
    <property type="entry name" value="FNR_nucleotide-bd"/>
</dbReference>
<feature type="domain" description="FAD-binding FR-type" evidence="1">
    <location>
        <begin position="11"/>
        <end position="145"/>
    </location>
</feature>
<dbReference type="InterPro" id="IPR007037">
    <property type="entry name" value="SIP_rossman_dom"/>
</dbReference>
<dbReference type="PROSITE" id="PS51384">
    <property type="entry name" value="FAD_FR"/>
    <property type="match status" value="1"/>
</dbReference>
<dbReference type="PANTHER" id="PTHR30157:SF0">
    <property type="entry name" value="NADPH-DEPENDENT FERRIC-CHELATE REDUCTASE"/>
    <property type="match status" value="1"/>
</dbReference>
<dbReference type="InterPro" id="IPR039374">
    <property type="entry name" value="SIP_fam"/>
</dbReference>
<protein>
    <submittedName>
        <fullName evidence="2">NADPH-dependent ferric siderophore reductase</fullName>
    </submittedName>
</protein>
<dbReference type="Gene3D" id="3.40.50.80">
    <property type="entry name" value="Nucleotide-binding domain of ferredoxin-NADP reductase (FNR) module"/>
    <property type="match status" value="1"/>
</dbReference>
<dbReference type="SUPFAM" id="SSF63380">
    <property type="entry name" value="Riboflavin synthase domain-like"/>
    <property type="match status" value="1"/>
</dbReference>
<keyword evidence="3" id="KW-1185">Reference proteome</keyword>
<dbReference type="AlphaFoldDB" id="A0A1V4ADK9"/>
<sequence length="267" mass="29314">MLPKIRTPENRRMITLEVVDTARLTPGFSNITLGGQELEHLTPAGFDQIVRLFFPREGQDGLFMPTLSNEAWMAQFLLRSPSRRPWVRNFTIRRTRPELGEVDIEFALHGDTPASSWARRARPGDPAGIFDMGVSYLPQDASAPQLLVGDESALPAILAILDHAPATLIADVFLEVPVAADVRPDVTAPEGVRLHWLARDGADSLPGTLALRAVEEASLRSDLGYSWIAGESGLATGLRRHLVRDRGVPKSAIAFQGYWRHGRSTPG</sequence>
<gene>
    <name evidence="2" type="ORF">B1H18_05265</name>
</gene>
<dbReference type="STRING" id="83656.B1H18_05265"/>
<evidence type="ECO:0000313" key="3">
    <source>
        <dbReference type="Proteomes" id="UP000190539"/>
    </source>
</evidence>
<dbReference type="PANTHER" id="PTHR30157">
    <property type="entry name" value="FERRIC REDUCTASE, NADPH-DEPENDENT"/>
    <property type="match status" value="1"/>
</dbReference>
<evidence type="ECO:0000313" key="2">
    <source>
        <dbReference type="EMBL" id="OON81589.1"/>
    </source>
</evidence>
<reference evidence="2 3" key="1">
    <citation type="submission" date="2017-02" db="EMBL/GenBank/DDBJ databases">
        <title>Draft Genome Sequence of Streptomyces tsukubaensis F601, a Producer of the immunosuppressant tacrolimus FK506.</title>
        <authorList>
            <person name="Zong G."/>
            <person name="Zhong C."/>
            <person name="Fu J."/>
            <person name="Qin R."/>
            <person name="Cao G."/>
        </authorList>
    </citation>
    <scope>NUCLEOTIDE SEQUENCE [LARGE SCALE GENOMIC DNA]</scope>
    <source>
        <strain evidence="2 3">F601</strain>
    </source>
</reference>
<dbReference type="InterPro" id="IPR017938">
    <property type="entry name" value="Riboflavin_synthase-like_b-brl"/>
</dbReference>
<comment type="caution">
    <text evidence="2">The sequence shown here is derived from an EMBL/GenBank/DDBJ whole genome shotgun (WGS) entry which is preliminary data.</text>
</comment>
<organism evidence="2 3">
    <name type="scientific">Streptomyces tsukubensis</name>
    <dbReference type="NCBI Taxonomy" id="83656"/>
    <lineage>
        <taxon>Bacteria</taxon>
        <taxon>Bacillati</taxon>
        <taxon>Actinomycetota</taxon>
        <taxon>Actinomycetes</taxon>
        <taxon>Kitasatosporales</taxon>
        <taxon>Streptomycetaceae</taxon>
        <taxon>Streptomyces</taxon>
    </lineage>
</organism>
<dbReference type="CDD" id="cd06193">
    <property type="entry name" value="siderophore_interacting"/>
    <property type="match status" value="1"/>
</dbReference>
<dbReference type="EMBL" id="MVFC01000003">
    <property type="protein sequence ID" value="OON81589.1"/>
    <property type="molecule type" value="Genomic_DNA"/>
</dbReference>
<proteinExistence type="predicted"/>
<dbReference type="InterPro" id="IPR017927">
    <property type="entry name" value="FAD-bd_FR_type"/>
</dbReference>
<name>A0A1V4ADK9_9ACTN</name>
<dbReference type="Gene3D" id="2.40.30.10">
    <property type="entry name" value="Translation factors"/>
    <property type="match status" value="1"/>
</dbReference>
<dbReference type="GO" id="GO:0016491">
    <property type="term" value="F:oxidoreductase activity"/>
    <property type="evidence" value="ECO:0007669"/>
    <property type="project" value="InterPro"/>
</dbReference>
<accession>A0A1V4ADK9</accession>
<evidence type="ECO:0000259" key="1">
    <source>
        <dbReference type="PROSITE" id="PS51384"/>
    </source>
</evidence>
<dbReference type="Pfam" id="PF08021">
    <property type="entry name" value="FAD_binding_9"/>
    <property type="match status" value="1"/>
</dbReference>
<dbReference type="Pfam" id="PF04954">
    <property type="entry name" value="SIP"/>
    <property type="match status" value="1"/>
</dbReference>
<dbReference type="OrthoDB" id="3291337at2"/>
<dbReference type="Proteomes" id="UP000190539">
    <property type="component" value="Unassembled WGS sequence"/>
</dbReference>